<dbReference type="SUPFAM" id="SSF51445">
    <property type="entry name" value="(Trans)glycosidases"/>
    <property type="match status" value="1"/>
</dbReference>
<accession>A0ABU0E5A3</accession>
<evidence type="ECO:0000256" key="5">
    <source>
        <dbReference type="RuleBase" id="RU003690"/>
    </source>
</evidence>
<sequence>MSFPKEFLWGGSISAAQVEGAWNEGGKAPVQVDYAAAGSASKNRKVYYQNDNGSKGSVPITSHIPKDAEYKLFDDIHYTNHVGSDFYHTYKEDIALFAEMGFTTFNTTISWARIYPNGTKGGLNKEGVEFYHNVFKECRKYNIDPVITLYKYDEPIYFEKEYGGWTNRSMIDEFVAFANVCFEEYGQYINKWITFNEINVHLIFTQVGFNTMVNQIKYEELHNQMVAAAKAVKLAHEIDSNMKVGCMIAGLCDYPFTCDPKDVLEAQKYFQDNFAYCADTMLRGYYPSYAKRIWNEKGVDLKISDEDKMILMEGQSDFISFSYYMSLCVTTHKDEGEVGKGNVFIGTKNPYLEYSDWGWAMDPVGFKYFLHLLNDRYQKPLFVVENGLGAYDKLSDDGKIHDDYRIKYLKDHITSMKEAVEEGVNLFGYTTWGCLDLVSFSTGQMDKRYGFIYVDMDDKGNGNLRRIRKDSFYWYQKVIESNGEIL</sequence>
<dbReference type="Gene3D" id="3.20.20.80">
    <property type="entry name" value="Glycosidases"/>
    <property type="match status" value="1"/>
</dbReference>
<dbReference type="PANTHER" id="PTHR10353:SF122">
    <property type="entry name" value="6-PHOSPHO-BETA-GLUCOSIDASE ASCB-RELATED"/>
    <property type="match status" value="1"/>
</dbReference>
<name>A0ABU0E5A3_9FIRM</name>
<evidence type="ECO:0000256" key="3">
    <source>
        <dbReference type="ARBA" id="ARBA00023295"/>
    </source>
</evidence>
<organism evidence="6 7">
    <name type="scientific">Breznakia pachnodae</name>
    <dbReference type="NCBI Taxonomy" id="265178"/>
    <lineage>
        <taxon>Bacteria</taxon>
        <taxon>Bacillati</taxon>
        <taxon>Bacillota</taxon>
        <taxon>Erysipelotrichia</taxon>
        <taxon>Erysipelotrichales</taxon>
        <taxon>Erysipelotrichaceae</taxon>
        <taxon>Breznakia</taxon>
    </lineage>
</organism>
<comment type="similarity">
    <text evidence="1 5">Belongs to the glycosyl hydrolase 1 family.</text>
</comment>
<keyword evidence="3 6" id="KW-0326">Glycosidase</keyword>
<dbReference type="InterPro" id="IPR018120">
    <property type="entry name" value="Glyco_hydro_1_AS"/>
</dbReference>
<dbReference type="PRINTS" id="PR00131">
    <property type="entry name" value="GLHYDRLASE1"/>
</dbReference>
<dbReference type="Pfam" id="PF00232">
    <property type="entry name" value="Glyco_hydro_1"/>
    <property type="match status" value="1"/>
</dbReference>
<keyword evidence="2 6" id="KW-0378">Hydrolase</keyword>
<dbReference type="EMBL" id="JAUSUR010000005">
    <property type="protein sequence ID" value="MDQ0362062.1"/>
    <property type="molecule type" value="Genomic_DNA"/>
</dbReference>
<dbReference type="PANTHER" id="PTHR10353">
    <property type="entry name" value="GLYCOSYL HYDROLASE"/>
    <property type="match status" value="1"/>
</dbReference>
<reference evidence="6 7" key="1">
    <citation type="submission" date="2023-07" db="EMBL/GenBank/DDBJ databases">
        <title>Genomic Encyclopedia of Type Strains, Phase IV (KMG-IV): sequencing the most valuable type-strain genomes for metagenomic binning, comparative biology and taxonomic classification.</title>
        <authorList>
            <person name="Goeker M."/>
        </authorList>
    </citation>
    <scope>NUCLEOTIDE SEQUENCE [LARGE SCALE GENOMIC DNA]</scope>
    <source>
        <strain evidence="6 7">DSM 16784</strain>
    </source>
</reference>
<dbReference type="InterPro" id="IPR001360">
    <property type="entry name" value="Glyco_hydro_1"/>
</dbReference>
<evidence type="ECO:0000313" key="7">
    <source>
        <dbReference type="Proteomes" id="UP001230220"/>
    </source>
</evidence>
<keyword evidence="7" id="KW-1185">Reference proteome</keyword>
<comment type="caution">
    <text evidence="6">The sequence shown here is derived from an EMBL/GenBank/DDBJ whole genome shotgun (WGS) entry which is preliminary data.</text>
</comment>
<dbReference type="PROSITE" id="PS00572">
    <property type="entry name" value="GLYCOSYL_HYDROL_F1_1"/>
    <property type="match status" value="1"/>
</dbReference>
<gene>
    <name evidence="6" type="ORF">J2S15_002815</name>
</gene>
<evidence type="ECO:0000256" key="4">
    <source>
        <dbReference type="PROSITE-ProRule" id="PRU10055"/>
    </source>
</evidence>
<dbReference type="EC" id="3.2.1.86" evidence="6"/>
<dbReference type="GO" id="GO:0008706">
    <property type="term" value="F:6-phospho-beta-glucosidase activity"/>
    <property type="evidence" value="ECO:0007669"/>
    <property type="project" value="UniProtKB-EC"/>
</dbReference>
<proteinExistence type="inferred from homology"/>
<protein>
    <submittedName>
        <fullName evidence="6">6-phospho-beta-glucosidase</fullName>
        <ecNumber evidence="6">3.2.1.86</ecNumber>
    </submittedName>
</protein>
<dbReference type="RefSeq" id="WP_307409333.1">
    <property type="nucleotide sequence ID" value="NZ_JAUSUR010000005.1"/>
</dbReference>
<evidence type="ECO:0000256" key="2">
    <source>
        <dbReference type="ARBA" id="ARBA00022801"/>
    </source>
</evidence>
<evidence type="ECO:0000256" key="1">
    <source>
        <dbReference type="ARBA" id="ARBA00010838"/>
    </source>
</evidence>
<feature type="active site" description="Nucleophile" evidence="4">
    <location>
        <position position="385"/>
    </location>
</feature>
<dbReference type="InterPro" id="IPR017853">
    <property type="entry name" value="GH"/>
</dbReference>
<evidence type="ECO:0000313" key="6">
    <source>
        <dbReference type="EMBL" id="MDQ0362062.1"/>
    </source>
</evidence>
<dbReference type="Proteomes" id="UP001230220">
    <property type="component" value="Unassembled WGS sequence"/>
</dbReference>